<dbReference type="Proteomes" id="UP000501379">
    <property type="component" value="Chromosome"/>
</dbReference>
<gene>
    <name evidence="2" type="ORF">HNE05_17225</name>
</gene>
<evidence type="ECO:0000313" key="3">
    <source>
        <dbReference type="Proteomes" id="UP000501379"/>
    </source>
</evidence>
<protein>
    <submittedName>
        <fullName evidence="2">Uncharacterized protein</fullName>
    </submittedName>
</protein>
<dbReference type="KEGG" id="pcam:HNE05_17225"/>
<name>A0A6M8FM55_9GAMM</name>
<keyword evidence="1" id="KW-0812">Transmembrane</keyword>
<organism evidence="2 3">
    <name type="scientific">Aquipseudomonas campi</name>
    <dbReference type="NCBI Taxonomy" id="2731681"/>
    <lineage>
        <taxon>Bacteria</taxon>
        <taxon>Pseudomonadati</taxon>
        <taxon>Pseudomonadota</taxon>
        <taxon>Gammaproteobacteria</taxon>
        <taxon>Pseudomonadales</taxon>
        <taxon>Pseudomonadaceae</taxon>
        <taxon>Aquipseudomonas</taxon>
    </lineage>
</organism>
<reference evidence="2" key="1">
    <citation type="submission" date="2020-07" db="EMBL/GenBank/DDBJ databases">
        <title>Nitrate ammonifying Pseudomonas campi sp. nov. isolated from German agricultural grassland.</title>
        <authorList>
            <person name="Timsy T."/>
            <person name="Ulrich A."/>
            <person name="Spanner T."/>
            <person name="Foesel B."/>
            <person name="Kolb S."/>
            <person name="Horn M.A."/>
            <person name="Behrendt U."/>
        </authorList>
    </citation>
    <scope>NUCLEOTIDE SEQUENCE</scope>
    <source>
        <strain evidence="2">S1-A32-2</strain>
    </source>
</reference>
<feature type="transmembrane region" description="Helical" evidence="1">
    <location>
        <begin position="983"/>
        <end position="1011"/>
    </location>
</feature>
<accession>A0A6M8FM55</accession>
<evidence type="ECO:0000313" key="2">
    <source>
        <dbReference type="EMBL" id="QKE65020.1"/>
    </source>
</evidence>
<evidence type="ECO:0000256" key="1">
    <source>
        <dbReference type="SAM" id="Phobius"/>
    </source>
</evidence>
<keyword evidence="3" id="KW-1185">Reference proteome</keyword>
<keyword evidence="1" id="KW-0472">Membrane</keyword>
<feature type="transmembrane region" description="Helical" evidence="1">
    <location>
        <begin position="919"/>
        <end position="940"/>
    </location>
</feature>
<sequence length="1322" mass="143291">MKGINKSELARLQLRTRRAINPQHSHFSALLAARHQFARTYSIKVLNNFVGSSPLDFELLTLLTPALQDRSQDHLLLGDQPIARQASNWDPHNHVLSWHQGSGAEAISGRIELLPDNSKGYGYINRGDAHFSVEIDLKPVSYTCAVSANAGQYVSGDASGPKLNWDVNSTDWKNATWIDGALRFTYGLTDNGPFIGQPDPNVLVEFSDLQTQTDWAPQPDYDFTLLLTPEFRLIFGANQGVTPNADDRGSSPVKSVFPYQMAFTFDGFASSFEGAYLTGENTILGTPYAIRGVVDNPAIAGFYGLIDHHSGQHRGLVRVHNGQLVIDGQPVAGSKIQGNRLSWQGLSSAQAQACGLSANGHLEFSANGEQILTGSHGGVGKRHCAASLIRLADNLSAPQTSLSQTINTTRSALHSQLLGDTALNIHTLLGMSPFQQTTVDDHGVPKKVWSEVVRDNSMQDFYLILQYYMDPELRSEFISPNPPVLSSALKNIAAIKGANGQLPQDWYKSLSVAYLSSALAHTDDPGAPYLNGDRAGKWLSQQVAADQVYQAQAPQLYANRWLMQFPDTALFTQDQINNNGQYVPLIDQDLSGWIAQIRATVTGSQEQIDDLVKMVTEAATKGKQSLYWAYLMFRYSTQPSALNYLRMISMNSNTGLDGSAFAQRVQTNLAVLNVLDPSGFFCNQYTQVIQTFQIGNILPTLIDFSGNLDDYEYSVNQIISAFIKQYGGSTDPQILDMIRQLREAQAQGQVREVLDTFASLSATFAGIYEWEQLAGKFAASWPISSKISLGLAKAITLAAASVGIAAFVFGVMDWKKLDSAQQAQVIIGGTQVFAQLLGTVLRKGTAYTTIFRTENTWGSFFKSVWSNDVLELANTRGSNGFSRWLVRDASLEAKLLVAGAEEDLGVVAKIFGRNLDEFIATRLGALFAVANIVLSAIAIANSESDLETAGNALLLASASLELIAILGEWGLGAFGIEAIGGLAVASIASGVAVLAAFAAIAGAIILLVLAFRPQKSPIQKFAEDQAKKAGFYMEDKASIDALNITGSTTNQTSPKLVGIALQYNASYQQTLTFNNDGSLTIGAQKLDFSTDFFLGSDALGRATLSTLLAEGGETVNNTPRQKLVSITLDDNQLLSAVPPISDAKKTSQQLWASEYVGSPQFDSQGALVAAQFRFYNCYWNDQGKKLYLNSDGKTVSAGGSGTAWTVALTTMAPNLLAMGNFNLWDYNRDQRNTPYLGQPGSAPRKWKIDPALPSFLQFDLATGAISQKAGVTPSGMAAKSYKLTVSNDYGEAECSFSIRVQIYIPPVYPHLRADDDLQFAVA</sequence>
<proteinExistence type="predicted"/>
<dbReference type="EMBL" id="CP053697">
    <property type="protein sequence ID" value="QKE65020.1"/>
    <property type="molecule type" value="Genomic_DNA"/>
</dbReference>
<feature type="transmembrane region" description="Helical" evidence="1">
    <location>
        <begin position="952"/>
        <end position="971"/>
    </location>
</feature>
<dbReference type="RefSeq" id="WP_173210499.1">
    <property type="nucleotide sequence ID" value="NZ_CP053697.2"/>
</dbReference>
<feature type="transmembrane region" description="Helical" evidence="1">
    <location>
        <begin position="790"/>
        <end position="812"/>
    </location>
</feature>
<keyword evidence="1" id="KW-1133">Transmembrane helix</keyword>